<dbReference type="Gene3D" id="3.10.129.10">
    <property type="entry name" value="Hotdog Thioesterase"/>
    <property type="match status" value="1"/>
</dbReference>
<evidence type="ECO:0000313" key="1">
    <source>
        <dbReference type="EMBL" id="UNM13258.1"/>
    </source>
</evidence>
<dbReference type="EMBL" id="CP071872">
    <property type="protein sequence ID" value="UNM13258.1"/>
    <property type="molecule type" value="Genomic_DNA"/>
</dbReference>
<gene>
    <name evidence="1" type="ORF">J4032_18750</name>
</gene>
<accession>A0ABY3WKV8</accession>
<dbReference type="InterPro" id="IPR027961">
    <property type="entry name" value="DUF4442"/>
</dbReference>
<organism evidence="1 2">
    <name type="scientific">Streptomyces formicae</name>
    <dbReference type="NCBI Taxonomy" id="1616117"/>
    <lineage>
        <taxon>Bacteria</taxon>
        <taxon>Bacillati</taxon>
        <taxon>Actinomycetota</taxon>
        <taxon>Actinomycetes</taxon>
        <taxon>Kitasatosporales</taxon>
        <taxon>Streptomycetaceae</taxon>
        <taxon>Streptomyces</taxon>
    </lineage>
</organism>
<keyword evidence="2" id="KW-1185">Reference proteome</keyword>
<dbReference type="Pfam" id="PF14539">
    <property type="entry name" value="DUF4442"/>
    <property type="match status" value="1"/>
</dbReference>
<dbReference type="Proteomes" id="UP000828924">
    <property type="component" value="Chromosome"/>
</dbReference>
<dbReference type="RefSeq" id="WP_242331992.1">
    <property type="nucleotide sequence ID" value="NZ_CP071872.1"/>
</dbReference>
<protein>
    <submittedName>
        <fullName evidence="1">DUF4442 domain-containing protein</fullName>
    </submittedName>
</protein>
<reference evidence="1 2" key="1">
    <citation type="submission" date="2021-03" db="EMBL/GenBank/DDBJ databases">
        <title>Complete genome of Streptomyces formicae strain 1H-GS9 (DSM 100524).</title>
        <authorList>
            <person name="Atanasov K.E."/>
            <person name="Altabella T."/>
            <person name="Ferrer A."/>
        </authorList>
    </citation>
    <scope>NUCLEOTIDE SEQUENCE [LARGE SCALE GENOMIC DNA]</scope>
    <source>
        <strain evidence="1 2">1H-GS9</strain>
    </source>
</reference>
<dbReference type="SUPFAM" id="SSF54637">
    <property type="entry name" value="Thioesterase/thiol ester dehydrase-isomerase"/>
    <property type="match status" value="1"/>
</dbReference>
<dbReference type="InterPro" id="IPR029069">
    <property type="entry name" value="HotDog_dom_sf"/>
</dbReference>
<proteinExistence type="predicted"/>
<name>A0ABY3WKV8_9ACTN</name>
<sequence length="152" mass="15907">MDATELARQLLDPIPAHRTARIEVVRAVDGAAQVALETPPELTNVIGSLHSSGLITLVDAAGLAAIIAAAEHPDQFDGVVPLGAAASLRFTAPARGRLLASCRLSHTARAALRSVLAGEENRTTFTTHAEITDAEGTVVCSGHFDWSVRRPA</sequence>
<evidence type="ECO:0000313" key="2">
    <source>
        <dbReference type="Proteomes" id="UP000828924"/>
    </source>
</evidence>